<accession>A0ACC2ZVM9</accession>
<keyword evidence="1" id="KW-0378">Hydrolase</keyword>
<protein>
    <submittedName>
        <fullName evidence="1">Carbon-nitrogen hydrolase</fullName>
        <ecNumber evidence="1">3.5.1.6</ecNumber>
    </submittedName>
</protein>
<evidence type="ECO:0000313" key="2">
    <source>
        <dbReference type="Proteomes" id="UP001172386"/>
    </source>
</evidence>
<name>A0ACC2ZVM9_9EURO</name>
<organism evidence="1 2">
    <name type="scientific">Neophaeococcomyces mojaviensis</name>
    <dbReference type="NCBI Taxonomy" id="3383035"/>
    <lineage>
        <taxon>Eukaryota</taxon>
        <taxon>Fungi</taxon>
        <taxon>Dikarya</taxon>
        <taxon>Ascomycota</taxon>
        <taxon>Pezizomycotina</taxon>
        <taxon>Eurotiomycetes</taxon>
        <taxon>Chaetothyriomycetidae</taxon>
        <taxon>Chaetothyriales</taxon>
        <taxon>Chaetothyriales incertae sedis</taxon>
        <taxon>Neophaeococcomyces</taxon>
    </lineage>
</organism>
<dbReference type="Proteomes" id="UP001172386">
    <property type="component" value="Unassembled WGS sequence"/>
</dbReference>
<reference evidence="1" key="1">
    <citation type="submission" date="2022-10" db="EMBL/GenBank/DDBJ databases">
        <title>Culturing micro-colonial fungi from biological soil crusts in the Mojave desert and describing Neophaeococcomyces mojavensis, and introducing the new genera and species Taxawa tesnikishii.</title>
        <authorList>
            <person name="Kurbessoian T."/>
            <person name="Stajich J.E."/>
        </authorList>
    </citation>
    <scope>NUCLEOTIDE SEQUENCE</scope>
    <source>
        <strain evidence="1">JES_112</strain>
    </source>
</reference>
<comment type="caution">
    <text evidence="1">The sequence shown here is derived from an EMBL/GenBank/DDBJ whole genome shotgun (WGS) entry which is preliminary data.</text>
</comment>
<keyword evidence="2" id="KW-1185">Reference proteome</keyword>
<proteinExistence type="predicted"/>
<gene>
    <name evidence="1" type="primary">NIT2</name>
    <name evidence="1" type="ORF">H2198_009074</name>
</gene>
<dbReference type="EC" id="3.5.1.6" evidence="1"/>
<evidence type="ECO:0000313" key="1">
    <source>
        <dbReference type="EMBL" id="KAJ9651661.1"/>
    </source>
</evidence>
<dbReference type="EMBL" id="JAPDRQ010000242">
    <property type="protein sequence ID" value="KAJ9651661.1"/>
    <property type="molecule type" value="Genomic_DNA"/>
</dbReference>
<sequence length="277" mass="30343">MSNNLAQCQTLVKKAAEAGAKALFLPEASDYIASSPDETLSLAQPVARSPFVLGLQDAAKKHNISINVGLHEPTSPPSGCILNTLLWIDQSGDLLESTRYTKLHLFNLDLSDTVPPGPIMKESNTTQPGTSIMPPYESPVGRVGSQICFDLRFPEPAIRLRRLGAQILVYPSAFTVPTGKMGHWETLLKAQAIISQCWVIAAAQCGRHNDKRVSYGDSMVVTPRGEIVGRLGRVESTEEKEGVREPELLLFDVDLGVVETVRKNIPLERRTDVYPEI</sequence>